<dbReference type="FunFam" id="4.10.1000.10:FF:000022">
    <property type="entry name" value="Zinc finger CCCH domain-containing protein 7"/>
    <property type="match status" value="1"/>
</dbReference>
<reference evidence="8 9" key="1">
    <citation type="journal article" date="2019" name="Genome Biol. Evol.">
        <title>The Rhododendron genome and chromosomal organization provide insight into shared whole-genome duplications across the heath family (Ericaceae).</title>
        <authorList>
            <person name="Soza V.L."/>
            <person name="Lindsley D."/>
            <person name="Waalkes A."/>
            <person name="Ramage E."/>
            <person name="Patwardhan R.P."/>
            <person name="Burton J.N."/>
            <person name="Adey A."/>
            <person name="Kumar A."/>
            <person name="Qiu R."/>
            <person name="Shendure J."/>
            <person name="Hall B."/>
        </authorList>
    </citation>
    <scope>NUCLEOTIDE SEQUENCE [LARGE SCALE GENOMIC DNA]</scope>
    <source>
        <strain evidence="8">RSF 1966-606</strain>
    </source>
</reference>
<feature type="non-terminal residue" evidence="8">
    <location>
        <position position="1"/>
    </location>
</feature>
<dbReference type="EMBL" id="QEFC01001498">
    <property type="protein sequence ID" value="KAE9457454.1"/>
    <property type="molecule type" value="Genomic_DNA"/>
</dbReference>
<proteinExistence type="predicted"/>
<feature type="region of interest" description="Disordered" evidence="6">
    <location>
        <begin position="78"/>
        <end position="97"/>
    </location>
</feature>
<dbReference type="PANTHER" id="PTHR46156:SF1">
    <property type="entry name" value="ZINC FINGER CCCH DOMAIN-CONTAINING PROTEIN 3"/>
    <property type="match status" value="1"/>
</dbReference>
<dbReference type="PROSITE" id="PS50103">
    <property type="entry name" value="ZF_C3H1"/>
    <property type="match status" value="2"/>
</dbReference>
<feature type="compositionally biased region" description="Polar residues" evidence="6">
    <location>
        <begin position="152"/>
        <end position="165"/>
    </location>
</feature>
<dbReference type="Proteomes" id="UP000428333">
    <property type="component" value="Linkage Group LG06"/>
</dbReference>
<keyword evidence="1 5" id="KW-0479">Metal-binding</keyword>
<feature type="domain" description="C3H1-type" evidence="7">
    <location>
        <begin position="32"/>
        <end position="59"/>
    </location>
</feature>
<keyword evidence="9" id="KW-1185">Reference proteome</keyword>
<dbReference type="GO" id="GO:0008270">
    <property type="term" value="F:zinc ion binding"/>
    <property type="evidence" value="ECO:0007669"/>
    <property type="project" value="UniProtKB-KW"/>
</dbReference>
<dbReference type="PANTHER" id="PTHR46156">
    <property type="entry name" value="CCCH ZINGC FINGER"/>
    <property type="match status" value="1"/>
</dbReference>
<feature type="zinc finger region" description="C3H1-type" evidence="5">
    <location>
        <begin position="32"/>
        <end position="59"/>
    </location>
</feature>
<keyword evidence="4 5" id="KW-0862">Zinc</keyword>
<dbReference type="GO" id="GO:0005634">
    <property type="term" value="C:nucleus"/>
    <property type="evidence" value="ECO:0007669"/>
    <property type="project" value="TreeGrafter"/>
</dbReference>
<evidence type="ECO:0000256" key="5">
    <source>
        <dbReference type="PROSITE-ProRule" id="PRU00723"/>
    </source>
</evidence>
<organism evidence="8 9">
    <name type="scientific">Rhododendron williamsianum</name>
    <dbReference type="NCBI Taxonomy" id="262921"/>
    <lineage>
        <taxon>Eukaryota</taxon>
        <taxon>Viridiplantae</taxon>
        <taxon>Streptophyta</taxon>
        <taxon>Embryophyta</taxon>
        <taxon>Tracheophyta</taxon>
        <taxon>Spermatophyta</taxon>
        <taxon>Magnoliopsida</taxon>
        <taxon>eudicotyledons</taxon>
        <taxon>Gunneridae</taxon>
        <taxon>Pentapetalae</taxon>
        <taxon>asterids</taxon>
        <taxon>Ericales</taxon>
        <taxon>Ericaceae</taxon>
        <taxon>Ericoideae</taxon>
        <taxon>Rhodoreae</taxon>
        <taxon>Rhododendron</taxon>
    </lineage>
</organism>
<accession>A0A6A4LMF6</accession>
<keyword evidence="3 5" id="KW-0863">Zinc-finger</keyword>
<evidence type="ECO:0000256" key="6">
    <source>
        <dbReference type="SAM" id="MobiDB-lite"/>
    </source>
</evidence>
<dbReference type="SMART" id="SM00356">
    <property type="entry name" value="ZnF_C3H1"/>
    <property type="match status" value="3"/>
</dbReference>
<dbReference type="AlphaFoldDB" id="A0A6A4LMF6"/>
<feature type="region of interest" description="Disordered" evidence="6">
    <location>
        <begin position="151"/>
        <end position="175"/>
    </location>
</feature>
<evidence type="ECO:0000313" key="8">
    <source>
        <dbReference type="EMBL" id="KAE9457454.1"/>
    </source>
</evidence>
<dbReference type="InterPro" id="IPR000571">
    <property type="entry name" value="Znf_CCCH"/>
</dbReference>
<protein>
    <recommendedName>
        <fullName evidence="7">C3H1-type domain-containing protein</fullName>
    </recommendedName>
</protein>
<sequence>MQAIPERMQDCSYFLQGLCTNESCPYRHVNVNPNASICEGFLRGYCADGNECRKKHSYVCPTFEATGICTEGSKCKLHHPKKRNKGKKTDTSKEQKNTRGRYFGSKHIDILDRGTAVSERHSAKDSDDIFYPEGRFADYIDLGFFDEEAAETNDSAGKKTTTASSDDGPMDMHQDDDELIKPINLMSRSMKESPPATDSPSETTACNISEELSFRYRLWREGATRQVRFQPRLGKLLAAASGNRIGLFDMETNILQAIIRSAGIQVGDCLQNQMIASVNKAVVDRLFWKLPYRE</sequence>
<evidence type="ECO:0000256" key="4">
    <source>
        <dbReference type="ARBA" id="ARBA00022833"/>
    </source>
</evidence>
<keyword evidence="2" id="KW-0677">Repeat</keyword>
<evidence type="ECO:0000313" key="9">
    <source>
        <dbReference type="Proteomes" id="UP000428333"/>
    </source>
</evidence>
<dbReference type="OrthoDB" id="3247158at2759"/>
<evidence type="ECO:0000259" key="7">
    <source>
        <dbReference type="PROSITE" id="PS50103"/>
    </source>
</evidence>
<evidence type="ECO:0000256" key="1">
    <source>
        <dbReference type="ARBA" id="ARBA00022723"/>
    </source>
</evidence>
<name>A0A6A4LMF6_9ERIC</name>
<dbReference type="Gene3D" id="4.10.1000.10">
    <property type="entry name" value="Zinc finger, CCCH-type"/>
    <property type="match status" value="2"/>
</dbReference>
<feature type="domain" description="C3H1-type" evidence="7">
    <location>
        <begin position="5"/>
        <end position="31"/>
    </location>
</feature>
<comment type="caution">
    <text evidence="8">The sequence shown here is derived from an EMBL/GenBank/DDBJ whole genome shotgun (WGS) entry which is preliminary data.</text>
</comment>
<gene>
    <name evidence="8" type="ORF">C3L33_10642</name>
</gene>
<evidence type="ECO:0000256" key="2">
    <source>
        <dbReference type="ARBA" id="ARBA00022737"/>
    </source>
</evidence>
<feature type="zinc finger region" description="C3H1-type" evidence="5">
    <location>
        <begin position="5"/>
        <end position="31"/>
    </location>
</feature>
<feature type="compositionally biased region" description="Basic and acidic residues" evidence="6">
    <location>
        <begin position="87"/>
        <end position="97"/>
    </location>
</feature>
<evidence type="ECO:0000256" key="3">
    <source>
        <dbReference type="ARBA" id="ARBA00022771"/>
    </source>
</evidence>